<dbReference type="InterPro" id="IPR007534">
    <property type="entry name" value="LuxE"/>
</dbReference>
<dbReference type="EMBL" id="SZQL01000017">
    <property type="protein sequence ID" value="TKK66040.1"/>
    <property type="molecule type" value="Genomic_DNA"/>
</dbReference>
<dbReference type="AlphaFoldDB" id="A0A4U3KUI3"/>
<sequence>MELFHYQYQYNRVYQQWCTLLNINPATIRDIQHIPFLPISLFKTHKVITGNVQPQMSFTSSGTTQTINSHHYIHDINIYKKSFTKAFSLFYGDVQDWCIIGLLPAYLERTNSSLVYMVNDLIQQSKHERSGFYLYDFEKLHATLLQLEGRKQQTLLIGVTFALLDFAAAFPMQLQHTVVMETGGMKGRKKELTRNEVHAILKQQLGVNAIHSEYGMTELLSQAYAKAAGVFHCPPWMKVLVRDEEDPLKISVSGKGILNIIDLANIESCAFIATDDAGIVHEDGSFEVWGRVDNSDIRGCSLLVV</sequence>
<dbReference type="GO" id="GO:0016740">
    <property type="term" value="F:transferase activity"/>
    <property type="evidence" value="ECO:0007669"/>
    <property type="project" value="UniProtKB-KW"/>
</dbReference>
<accession>A0A4U3KUI3</accession>
<dbReference type="SUPFAM" id="SSF56801">
    <property type="entry name" value="Acetyl-CoA synthetase-like"/>
    <property type="match status" value="1"/>
</dbReference>
<reference evidence="2 3" key="1">
    <citation type="submission" date="2019-05" db="EMBL/GenBank/DDBJ databases">
        <title>Panacibacter sp. strain 17mud1-8 Genome sequencing and assembly.</title>
        <authorList>
            <person name="Chhetri G."/>
        </authorList>
    </citation>
    <scope>NUCLEOTIDE SEQUENCE [LARGE SCALE GENOMIC DNA]</scope>
    <source>
        <strain evidence="2 3">17mud1-8</strain>
    </source>
</reference>
<feature type="domain" description="Acyl-protein synthetase LuxE" evidence="1">
    <location>
        <begin position="4"/>
        <end position="302"/>
    </location>
</feature>
<dbReference type="GO" id="GO:0008218">
    <property type="term" value="P:bioluminescence"/>
    <property type="evidence" value="ECO:0007669"/>
    <property type="project" value="InterPro"/>
</dbReference>
<organism evidence="2 3">
    <name type="scientific">Ilyomonas limi</name>
    <dbReference type="NCBI Taxonomy" id="2575867"/>
    <lineage>
        <taxon>Bacteria</taxon>
        <taxon>Pseudomonadati</taxon>
        <taxon>Bacteroidota</taxon>
        <taxon>Chitinophagia</taxon>
        <taxon>Chitinophagales</taxon>
        <taxon>Chitinophagaceae</taxon>
        <taxon>Ilyomonas</taxon>
    </lineage>
</organism>
<protein>
    <submittedName>
        <fullName evidence="2">Acyl transferase</fullName>
    </submittedName>
</protein>
<proteinExistence type="predicted"/>
<comment type="caution">
    <text evidence="2">The sequence shown here is derived from an EMBL/GenBank/DDBJ whole genome shotgun (WGS) entry which is preliminary data.</text>
</comment>
<gene>
    <name evidence="2" type="ORF">FC093_18740</name>
</gene>
<dbReference type="GO" id="GO:0047474">
    <property type="term" value="F:long-chain fatty acid--protein ligase activity"/>
    <property type="evidence" value="ECO:0007669"/>
    <property type="project" value="InterPro"/>
</dbReference>
<dbReference type="OrthoDB" id="182577at2"/>
<keyword evidence="2" id="KW-0808">Transferase</keyword>
<dbReference type="Proteomes" id="UP000305848">
    <property type="component" value="Unassembled WGS sequence"/>
</dbReference>
<evidence type="ECO:0000313" key="3">
    <source>
        <dbReference type="Proteomes" id="UP000305848"/>
    </source>
</evidence>
<dbReference type="Pfam" id="PF04443">
    <property type="entry name" value="LuxE"/>
    <property type="match status" value="1"/>
</dbReference>
<evidence type="ECO:0000313" key="2">
    <source>
        <dbReference type="EMBL" id="TKK66040.1"/>
    </source>
</evidence>
<evidence type="ECO:0000259" key="1">
    <source>
        <dbReference type="Pfam" id="PF04443"/>
    </source>
</evidence>
<keyword evidence="3" id="KW-1185">Reference proteome</keyword>
<name>A0A4U3KUI3_9BACT</name>